<dbReference type="EMBL" id="PQFF01000327">
    <property type="protein sequence ID" value="RHZ59893.1"/>
    <property type="molecule type" value="Genomic_DNA"/>
</dbReference>
<dbReference type="Proteomes" id="UP000266861">
    <property type="component" value="Unassembled WGS sequence"/>
</dbReference>
<dbReference type="OrthoDB" id="2424062at2759"/>
<evidence type="ECO:0000313" key="1">
    <source>
        <dbReference type="EMBL" id="RHZ59893.1"/>
    </source>
</evidence>
<evidence type="ECO:0000313" key="2">
    <source>
        <dbReference type="Proteomes" id="UP000266861"/>
    </source>
</evidence>
<sequence length="92" mass="10982">MPAKLTTIRYIHDRITSEYTIKEITGIIRLDNNDSQKLMYLRIKSFIPLDLTVKTQMKEFEKEQIVKFMANSRWCSIRIMAFLLFCYCLPIV</sequence>
<keyword evidence="2" id="KW-1185">Reference proteome</keyword>
<dbReference type="AlphaFoldDB" id="A0A397HF27"/>
<name>A0A397HF27_9GLOM</name>
<organism evidence="1 2">
    <name type="scientific">Diversispora epigaea</name>
    <dbReference type="NCBI Taxonomy" id="1348612"/>
    <lineage>
        <taxon>Eukaryota</taxon>
        <taxon>Fungi</taxon>
        <taxon>Fungi incertae sedis</taxon>
        <taxon>Mucoromycota</taxon>
        <taxon>Glomeromycotina</taxon>
        <taxon>Glomeromycetes</taxon>
        <taxon>Diversisporales</taxon>
        <taxon>Diversisporaceae</taxon>
        <taxon>Diversispora</taxon>
    </lineage>
</organism>
<accession>A0A397HF27</accession>
<gene>
    <name evidence="1" type="ORF">Glove_360g87</name>
</gene>
<proteinExistence type="predicted"/>
<reference evidence="1 2" key="1">
    <citation type="submission" date="2018-08" db="EMBL/GenBank/DDBJ databases">
        <title>Genome and evolution of the arbuscular mycorrhizal fungus Diversispora epigaea (formerly Glomus versiforme) and its bacterial endosymbionts.</title>
        <authorList>
            <person name="Sun X."/>
            <person name="Fei Z."/>
            <person name="Harrison M."/>
        </authorList>
    </citation>
    <scope>NUCLEOTIDE SEQUENCE [LARGE SCALE GENOMIC DNA]</scope>
    <source>
        <strain evidence="1 2">IT104</strain>
    </source>
</reference>
<comment type="caution">
    <text evidence="1">The sequence shown here is derived from an EMBL/GenBank/DDBJ whole genome shotgun (WGS) entry which is preliminary data.</text>
</comment>
<protein>
    <submittedName>
        <fullName evidence="1">Uncharacterized protein</fullName>
    </submittedName>
</protein>